<evidence type="ECO:0000313" key="2">
    <source>
        <dbReference type="Proteomes" id="UP000559598"/>
    </source>
</evidence>
<sequence>MKVNEQMKTEKNEKEVIELEQMHDMEEDDHEYEMQTDDEGSDQEIACQQDENEDVAGMVGLEGFKPANALHEQRAPKTGAGALSIVFTPRNGKRFVIARHVIENLGNPETVQVAYSDHAIAIAEYIGEEFTNYVLKASGSKRVIYSAHLVELLIECCELDFSNRTTITFSDVSYQTHNGKKVAIISMK</sequence>
<gene>
    <name evidence="1" type="ORF">GGR02_002891</name>
</gene>
<keyword evidence="2" id="KW-1185">Reference proteome</keyword>
<comment type="caution">
    <text evidence="1">The sequence shown here is derived from an EMBL/GenBank/DDBJ whole genome shotgun (WGS) entry which is preliminary data.</text>
</comment>
<dbReference type="EMBL" id="JACIDE010000024">
    <property type="protein sequence ID" value="MBB4075090.1"/>
    <property type="molecule type" value="Genomic_DNA"/>
</dbReference>
<accession>A0A840DQ05</accession>
<dbReference type="RefSeq" id="WP_183185613.1">
    <property type="nucleotide sequence ID" value="NZ_BMNP01000025.1"/>
</dbReference>
<dbReference type="AlphaFoldDB" id="A0A840DQ05"/>
<dbReference type="Proteomes" id="UP000559598">
    <property type="component" value="Unassembled WGS sequence"/>
</dbReference>
<protein>
    <submittedName>
        <fullName evidence="1">Uncharacterized protein</fullName>
    </submittedName>
</protein>
<evidence type="ECO:0000313" key="1">
    <source>
        <dbReference type="EMBL" id="MBB4075090.1"/>
    </source>
</evidence>
<name>A0A840DQ05_9BACL</name>
<reference evidence="1 2" key="1">
    <citation type="submission" date="2020-08" db="EMBL/GenBank/DDBJ databases">
        <title>Genomic Encyclopedia of Type Strains, Phase IV (KMG-IV): sequencing the most valuable type-strain genomes for metagenomic binning, comparative biology and taxonomic classification.</title>
        <authorList>
            <person name="Goeker M."/>
        </authorList>
    </citation>
    <scope>NUCLEOTIDE SEQUENCE [LARGE SCALE GENOMIC DNA]</scope>
    <source>
        <strain evidence="1 2">DSM 17075</strain>
    </source>
</reference>
<organism evidence="1 2">
    <name type="scientific">Anoxybacteroides voinovskiense</name>
    <dbReference type="NCBI Taxonomy" id="230470"/>
    <lineage>
        <taxon>Bacteria</taxon>
        <taxon>Bacillati</taxon>
        <taxon>Bacillota</taxon>
        <taxon>Bacilli</taxon>
        <taxon>Bacillales</taxon>
        <taxon>Anoxybacillaceae</taxon>
        <taxon>Anoxybacteroides</taxon>
    </lineage>
</organism>
<proteinExistence type="predicted"/>